<reference evidence="4 5" key="1">
    <citation type="journal article" date="2009" name="Appl. Environ. Microbiol.">
        <title>Novel features of the polysaccharide-digesting gliding bacterium Flavobacterium johnsoniae as revealed by genome sequence analysis.</title>
        <authorList>
            <person name="McBride M.J."/>
            <person name="Xie G."/>
            <person name="Martens E.C."/>
            <person name="Lapidus A."/>
            <person name="Henrissat B."/>
            <person name="Rhodes R.G."/>
            <person name="Goltsman E."/>
            <person name="Wang W."/>
            <person name="Xu J."/>
            <person name="Hunnicutt D.W."/>
            <person name="Staroscik A.M."/>
            <person name="Hoover T.R."/>
            <person name="Cheng Y.Q."/>
            <person name="Stein J.L."/>
        </authorList>
    </citation>
    <scope>NUCLEOTIDE SEQUENCE [LARGE SCALE GENOMIC DNA]</scope>
    <source>
        <strain evidence="5">ATCC 17061 / DSM 2064 / JCM 8514 / BCRC 14874 / CCUG 350202 / NBRC 14942 / NCIMB 11054 / UW101</strain>
    </source>
</reference>
<dbReference type="Gene3D" id="3.40.50.720">
    <property type="entry name" value="NAD(P)-binding Rossmann-like Domain"/>
    <property type="match status" value="1"/>
</dbReference>
<dbReference type="InterPro" id="IPR013149">
    <property type="entry name" value="ADH-like_C"/>
</dbReference>
<dbReference type="InterPro" id="IPR013154">
    <property type="entry name" value="ADH-like_N"/>
</dbReference>
<evidence type="ECO:0000256" key="1">
    <source>
        <dbReference type="ARBA" id="ARBA00023002"/>
    </source>
</evidence>
<gene>
    <name evidence="4" type="ordered locus">Fjoh_4119</name>
</gene>
<dbReference type="KEGG" id="fjo:Fjoh_4119"/>
<sequence>MCLKKKRIVPYELVLKKSKMKFIVCEKPQEFKLKEKEIPEPKEGEVLLKIKRIGICGTDIHAFGGTQPYFEYPRILGHELAAEYVKGNAAGFKPGDKVTFIPYFNCGTCVACRNGLTNCCVNIKVFGVHIDGGMAEYVSIPEQYLLHGQGLDYDELALVEPLAIAAHGVRRAAVKSTDTVLVMGAGPIGIGLIQFAKIAGAKVIVMDINDYRLNFCKTELNADETINPLNDDVAAKLAELTNGDMANVVIDATGNQKVMNSAFNYISHGGRFVLVGLQKGELSFSHPDFHKRESTLMSSRNATIEDFEYVMKCLKEGKIDPKKYITHRTSFSEMITDFGQLIDPKNNVIKALIEID</sequence>
<dbReference type="Pfam" id="PF00107">
    <property type="entry name" value="ADH_zinc_N"/>
    <property type="match status" value="1"/>
</dbReference>
<feature type="domain" description="Alcohol dehydrogenase-like N-terminal" evidence="3">
    <location>
        <begin position="43"/>
        <end position="146"/>
    </location>
</feature>
<organism evidence="4 5">
    <name type="scientific">Flavobacterium johnsoniae (strain ATCC 17061 / DSM 2064 / JCM 8514 / BCRC 14874 / CCUG 350202 / NBRC 14942 / NCIMB 11054 / UW101)</name>
    <name type="common">Cytophaga johnsonae</name>
    <dbReference type="NCBI Taxonomy" id="376686"/>
    <lineage>
        <taxon>Bacteria</taxon>
        <taxon>Pseudomonadati</taxon>
        <taxon>Bacteroidota</taxon>
        <taxon>Flavobacteriia</taxon>
        <taxon>Flavobacteriales</taxon>
        <taxon>Flavobacteriaceae</taxon>
        <taxon>Flavobacterium</taxon>
    </lineage>
</organism>
<dbReference type="EMBL" id="CP000685">
    <property type="protein sequence ID" value="ABQ07127.1"/>
    <property type="molecule type" value="Genomic_DNA"/>
</dbReference>
<keyword evidence="5" id="KW-1185">Reference proteome</keyword>
<protein>
    <submittedName>
        <fullName evidence="4">Alcohol dehydrogenase, zinc-binding domain protein</fullName>
    </submittedName>
</protein>
<dbReference type="InterPro" id="IPR036291">
    <property type="entry name" value="NAD(P)-bd_dom_sf"/>
</dbReference>
<dbReference type="Pfam" id="PF08240">
    <property type="entry name" value="ADH_N"/>
    <property type="match status" value="1"/>
</dbReference>
<name>A5FCD7_FLAJ1</name>
<evidence type="ECO:0000313" key="5">
    <source>
        <dbReference type="Proteomes" id="UP000006694"/>
    </source>
</evidence>
<dbReference type="InterPro" id="IPR011032">
    <property type="entry name" value="GroES-like_sf"/>
</dbReference>
<dbReference type="InterPro" id="IPR050129">
    <property type="entry name" value="Zn_alcohol_dh"/>
</dbReference>
<proteinExistence type="predicted"/>
<dbReference type="Proteomes" id="UP000006694">
    <property type="component" value="Chromosome"/>
</dbReference>
<evidence type="ECO:0000259" key="2">
    <source>
        <dbReference type="Pfam" id="PF00107"/>
    </source>
</evidence>
<keyword evidence="1" id="KW-0560">Oxidoreductase</keyword>
<dbReference type="STRING" id="376686.Fjoh_4119"/>
<dbReference type="SUPFAM" id="SSF50129">
    <property type="entry name" value="GroES-like"/>
    <property type="match status" value="1"/>
</dbReference>
<dbReference type="PANTHER" id="PTHR43401">
    <property type="entry name" value="L-THREONINE 3-DEHYDROGENASE"/>
    <property type="match status" value="1"/>
</dbReference>
<dbReference type="GO" id="GO:0016491">
    <property type="term" value="F:oxidoreductase activity"/>
    <property type="evidence" value="ECO:0007669"/>
    <property type="project" value="UniProtKB-KW"/>
</dbReference>
<feature type="domain" description="Alcohol dehydrogenase-like C-terminal" evidence="2">
    <location>
        <begin position="187"/>
        <end position="315"/>
    </location>
</feature>
<accession>A5FCD7</accession>
<evidence type="ECO:0000313" key="4">
    <source>
        <dbReference type="EMBL" id="ABQ07127.1"/>
    </source>
</evidence>
<dbReference type="HOGENOM" id="CLU_026673_11_0_10"/>
<dbReference type="PANTHER" id="PTHR43401:SF3">
    <property type="entry name" value="L-GALACTONATE-5-DEHYDROGENASE"/>
    <property type="match status" value="1"/>
</dbReference>
<dbReference type="Gene3D" id="3.90.180.10">
    <property type="entry name" value="Medium-chain alcohol dehydrogenases, catalytic domain"/>
    <property type="match status" value="1"/>
</dbReference>
<dbReference type="CDD" id="cd08261">
    <property type="entry name" value="Zn_ADH7"/>
    <property type="match status" value="1"/>
</dbReference>
<dbReference type="SUPFAM" id="SSF51735">
    <property type="entry name" value="NAD(P)-binding Rossmann-fold domains"/>
    <property type="match status" value="1"/>
</dbReference>
<dbReference type="AlphaFoldDB" id="A5FCD7"/>
<dbReference type="eggNOG" id="COG1063">
    <property type="taxonomic scope" value="Bacteria"/>
</dbReference>
<evidence type="ECO:0000259" key="3">
    <source>
        <dbReference type="Pfam" id="PF08240"/>
    </source>
</evidence>